<evidence type="ECO:0000313" key="7">
    <source>
        <dbReference type="EMBL" id="PPK48810.1"/>
    </source>
</evidence>
<dbReference type="EMBL" id="PTIS01000004">
    <property type="protein sequence ID" value="PPK48810.1"/>
    <property type="molecule type" value="Genomic_DNA"/>
</dbReference>
<dbReference type="PANTHER" id="PTHR42865:SF8">
    <property type="entry name" value="SERINE_THREONINE TRANSPORTER SSTT"/>
    <property type="match status" value="1"/>
</dbReference>
<keyword evidence="5 6" id="KW-0472">Membrane</keyword>
<dbReference type="PRINTS" id="PR00173">
    <property type="entry name" value="EDTRNSPORT"/>
</dbReference>
<dbReference type="GO" id="GO:0005886">
    <property type="term" value="C:plasma membrane"/>
    <property type="evidence" value="ECO:0007669"/>
    <property type="project" value="TreeGrafter"/>
</dbReference>
<evidence type="ECO:0000313" key="8">
    <source>
        <dbReference type="Proteomes" id="UP000239863"/>
    </source>
</evidence>
<dbReference type="GO" id="GO:0005295">
    <property type="term" value="F:neutral L-amino acid:sodium symporter activity"/>
    <property type="evidence" value="ECO:0007669"/>
    <property type="project" value="TreeGrafter"/>
</dbReference>
<name>A0A2S6FYX2_9CLOT</name>
<protein>
    <submittedName>
        <fullName evidence="7">Na+/H+-dicarboxylate symporter</fullName>
    </submittedName>
</protein>
<dbReference type="FunFam" id="1.10.3860.10:FF:000007">
    <property type="entry name" value="Dicarboxylate/amino acid:cation symporter"/>
    <property type="match status" value="1"/>
</dbReference>
<dbReference type="STRING" id="37659.GCA_000703125_00839"/>
<keyword evidence="2" id="KW-0813">Transport</keyword>
<evidence type="ECO:0000256" key="5">
    <source>
        <dbReference type="ARBA" id="ARBA00023136"/>
    </source>
</evidence>
<dbReference type="Proteomes" id="UP000239863">
    <property type="component" value="Unassembled WGS sequence"/>
</dbReference>
<dbReference type="RefSeq" id="WP_104409534.1">
    <property type="nucleotide sequence ID" value="NZ_PTIS01000004.1"/>
</dbReference>
<proteinExistence type="predicted"/>
<feature type="transmembrane region" description="Helical" evidence="6">
    <location>
        <begin position="276"/>
        <end position="303"/>
    </location>
</feature>
<feature type="transmembrane region" description="Helical" evidence="6">
    <location>
        <begin position="34"/>
        <end position="60"/>
    </location>
</feature>
<comment type="subcellular location">
    <subcellularLocation>
        <location evidence="1">Membrane</location>
        <topology evidence="1">Multi-pass membrane protein</topology>
    </subcellularLocation>
</comment>
<dbReference type="Pfam" id="PF00375">
    <property type="entry name" value="SDF"/>
    <property type="match status" value="1"/>
</dbReference>
<reference evidence="7 8" key="1">
    <citation type="submission" date="2018-02" db="EMBL/GenBank/DDBJ databases">
        <title>Genomic Encyclopedia of Archaeal and Bacterial Type Strains, Phase II (KMG-II): from individual species to whole genera.</title>
        <authorList>
            <person name="Goeker M."/>
        </authorList>
    </citation>
    <scope>NUCLEOTIDE SEQUENCE [LARGE SCALE GENOMIC DNA]</scope>
    <source>
        <strain evidence="7 8">DSM 15099</strain>
    </source>
</reference>
<evidence type="ECO:0000256" key="3">
    <source>
        <dbReference type="ARBA" id="ARBA00022692"/>
    </source>
</evidence>
<feature type="transmembrane region" description="Helical" evidence="6">
    <location>
        <begin position="131"/>
        <end position="151"/>
    </location>
</feature>
<dbReference type="PANTHER" id="PTHR42865">
    <property type="entry name" value="PROTON/GLUTAMATE-ASPARTATE SYMPORTER"/>
    <property type="match status" value="1"/>
</dbReference>
<dbReference type="OrthoDB" id="9768885at2"/>
<dbReference type="AlphaFoldDB" id="A0A2S6FYX2"/>
<feature type="transmembrane region" description="Helical" evidence="6">
    <location>
        <begin position="7"/>
        <end position="28"/>
    </location>
</feature>
<evidence type="ECO:0000256" key="2">
    <source>
        <dbReference type="ARBA" id="ARBA00022448"/>
    </source>
</evidence>
<gene>
    <name evidence="7" type="ORF">BD821_10470</name>
</gene>
<evidence type="ECO:0000256" key="1">
    <source>
        <dbReference type="ARBA" id="ARBA00004141"/>
    </source>
</evidence>
<dbReference type="SUPFAM" id="SSF118215">
    <property type="entry name" value="Proton glutamate symport protein"/>
    <property type="match status" value="1"/>
</dbReference>
<keyword evidence="3 6" id="KW-0812">Transmembrane</keyword>
<dbReference type="InterPro" id="IPR036458">
    <property type="entry name" value="Na:dicarbo_symporter_sf"/>
</dbReference>
<evidence type="ECO:0000256" key="6">
    <source>
        <dbReference type="SAM" id="Phobius"/>
    </source>
</evidence>
<comment type="caution">
    <text evidence="7">The sequence shown here is derived from an EMBL/GenBank/DDBJ whole genome shotgun (WGS) entry which is preliminary data.</text>
</comment>
<keyword evidence="4 6" id="KW-1133">Transmembrane helix</keyword>
<feature type="transmembrane region" description="Helical" evidence="6">
    <location>
        <begin position="315"/>
        <end position="342"/>
    </location>
</feature>
<evidence type="ECO:0000256" key="4">
    <source>
        <dbReference type="ARBA" id="ARBA00022989"/>
    </source>
</evidence>
<feature type="transmembrane region" description="Helical" evidence="6">
    <location>
        <begin position="72"/>
        <end position="94"/>
    </location>
</feature>
<dbReference type="Gene3D" id="1.10.3860.10">
    <property type="entry name" value="Sodium:dicarboxylate symporter"/>
    <property type="match status" value="1"/>
</dbReference>
<sequence length="395" mass="42140">MDKTKKIGLIPKLIAAIILGILIGKFMPEVVVKVFVTFSSIFGNFLGFLIPLIILGFIVSGIADLGGNAGKLLGITAGIAYLSTLISGFFAYIVGVNIFPSFIKATNMINDAVNPEEHLLKPFFTIEMDPIMTVMSALVFAFLLGLGISAVKGEGLKKIAFEFQQIVDKTISNVIIPLLPIYILSIFANMTYAGEVGRIISVFWKVFLIVIAMHLLIILIQFTIAGAVSKKNVFSMIKNQVPGYLTAIGTQSSAATIPVNLKCAENNAVSKEIREFVVPLCATIHLSGSTITLTSCAIAVMMLNNVSFTLPQMLGFIAMLGVTMVAAPGVPGGAVMAALGVLQTNLHFTEAQLALMIALYITQDSFGTACNISGDNAIAVIVDSIYNKKKKVSMS</sequence>
<feature type="transmembrane region" description="Helical" evidence="6">
    <location>
        <begin position="171"/>
        <end position="190"/>
    </location>
</feature>
<accession>A0A2S6FYX2</accession>
<dbReference type="GO" id="GO:0032329">
    <property type="term" value="P:serine transport"/>
    <property type="evidence" value="ECO:0007669"/>
    <property type="project" value="TreeGrafter"/>
</dbReference>
<dbReference type="InterPro" id="IPR001991">
    <property type="entry name" value="Na-dicarboxylate_symporter"/>
</dbReference>
<organism evidence="7 8">
    <name type="scientific">Clostridium algidicarnis DSM 15099</name>
    <dbReference type="NCBI Taxonomy" id="1121295"/>
    <lineage>
        <taxon>Bacteria</taxon>
        <taxon>Bacillati</taxon>
        <taxon>Bacillota</taxon>
        <taxon>Clostridia</taxon>
        <taxon>Eubacteriales</taxon>
        <taxon>Clostridiaceae</taxon>
        <taxon>Clostridium</taxon>
    </lineage>
</organism>
<feature type="transmembrane region" description="Helical" evidence="6">
    <location>
        <begin position="202"/>
        <end position="228"/>
    </location>
</feature>